<dbReference type="CDD" id="cd03352">
    <property type="entry name" value="LbH_LpxD"/>
    <property type="match status" value="1"/>
</dbReference>
<keyword evidence="5 7" id="KW-0443">Lipid metabolism</keyword>
<dbReference type="AlphaFoldDB" id="A0A2D1U9L9"/>
<dbReference type="Gene3D" id="2.160.10.10">
    <property type="entry name" value="Hexapeptide repeat proteins"/>
    <property type="match status" value="1"/>
</dbReference>
<accession>A0A2D1U9L9</accession>
<keyword evidence="3 7" id="KW-0808">Transferase</keyword>
<comment type="pathway">
    <text evidence="7">Bacterial outer membrane biogenesis; LPS lipid A biosynthesis.</text>
</comment>
<sequence length="361" mass="38852">MQFTAKQISEFINGTIEGDENVKVEELSKIEDGKPGSLCFLSNPKYENYLYSTNASVVIVSKEFLPSQPVKSTLIKVSDPYSAFSVLLDRYNEVISQVSESSGVEQPSFVHPTVKLGKNVFIAAFSYIAENVEIGDNTKILAQVYVGPDTKIGSGCTLFPGVKVYNRSVIGNRVFIHANTVVGSDGFGFAPQADGTYSKIAQIGNVVIEDDVEIGANTTIDRATMGSTFIRKGVKLDNLIQIAHNVDVGEHSVVAAQTGISGSTKLGEKSVVGGQVGIAGHLSLAKGTQIGAQAGINFSISEENKQWHGSPAQPLRDWMRASVIFKQLPAVEKRIAALETTIAQLRAVIEQNSTIQNNNER</sequence>
<dbReference type="SUPFAM" id="SSF51161">
    <property type="entry name" value="Trimeric LpxA-like enzymes"/>
    <property type="match status" value="1"/>
</dbReference>
<keyword evidence="10" id="KW-1185">Reference proteome</keyword>
<evidence type="ECO:0000259" key="8">
    <source>
        <dbReference type="Pfam" id="PF04613"/>
    </source>
</evidence>
<evidence type="ECO:0000256" key="1">
    <source>
        <dbReference type="ARBA" id="ARBA00022516"/>
    </source>
</evidence>
<dbReference type="PANTHER" id="PTHR43378">
    <property type="entry name" value="UDP-3-O-ACYLGLUCOSAMINE N-ACYLTRANSFERASE"/>
    <property type="match status" value="1"/>
</dbReference>
<dbReference type="Gene3D" id="3.40.1390.10">
    <property type="entry name" value="MurE/MurF, N-terminal domain"/>
    <property type="match status" value="1"/>
</dbReference>
<dbReference type="KEGG" id="pgs:CPT03_18540"/>
<evidence type="ECO:0000256" key="7">
    <source>
        <dbReference type="HAMAP-Rule" id="MF_00523"/>
    </source>
</evidence>
<evidence type="ECO:0000313" key="9">
    <source>
        <dbReference type="EMBL" id="ATP58319.1"/>
    </source>
</evidence>
<dbReference type="UniPathway" id="UPA00973"/>
<comment type="similarity">
    <text evidence="7">Belongs to the transferase hexapeptide repeat family. LpxD subfamily.</text>
</comment>
<evidence type="ECO:0000256" key="4">
    <source>
        <dbReference type="ARBA" id="ARBA00022737"/>
    </source>
</evidence>
<dbReference type="EMBL" id="CP024091">
    <property type="protein sequence ID" value="ATP58319.1"/>
    <property type="molecule type" value="Genomic_DNA"/>
</dbReference>
<dbReference type="Proteomes" id="UP000223749">
    <property type="component" value="Chromosome"/>
</dbReference>
<dbReference type="InterPro" id="IPR018357">
    <property type="entry name" value="Hexapep_transf_CS"/>
</dbReference>
<comment type="catalytic activity">
    <reaction evidence="7">
        <text>a UDP-3-O-[(3R)-3-hydroxyacyl]-alpha-D-glucosamine + a (3R)-hydroxyacyl-[ACP] = a UDP-2-N,3-O-bis[(3R)-3-hydroxyacyl]-alpha-D-glucosamine + holo-[ACP] + H(+)</text>
        <dbReference type="Rhea" id="RHEA:53836"/>
        <dbReference type="Rhea" id="RHEA-COMP:9685"/>
        <dbReference type="Rhea" id="RHEA-COMP:9945"/>
        <dbReference type="ChEBI" id="CHEBI:15378"/>
        <dbReference type="ChEBI" id="CHEBI:64479"/>
        <dbReference type="ChEBI" id="CHEBI:78827"/>
        <dbReference type="ChEBI" id="CHEBI:137740"/>
        <dbReference type="ChEBI" id="CHEBI:137748"/>
        <dbReference type="EC" id="2.3.1.191"/>
    </reaction>
</comment>
<reference evidence="9 10" key="1">
    <citation type="submission" date="2017-10" db="EMBL/GenBank/DDBJ databases">
        <title>Whole genome of Pedobacter ginsengisoli T01R-27 isolated from tomato rhizosphere.</title>
        <authorList>
            <person name="Weon H.-Y."/>
            <person name="Lee S.A."/>
            <person name="Sang M.K."/>
            <person name="Song J."/>
        </authorList>
    </citation>
    <scope>NUCLEOTIDE SEQUENCE [LARGE SCALE GENOMIC DNA]</scope>
    <source>
        <strain evidence="9 10">T01R-27</strain>
    </source>
</reference>
<evidence type="ECO:0000256" key="2">
    <source>
        <dbReference type="ARBA" id="ARBA00022556"/>
    </source>
</evidence>
<dbReference type="Pfam" id="PF00132">
    <property type="entry name" value="Hexapep"/>
    <property type="match status" value="2"/>
</dbReference>
<dbReference type="NCBIfam" id="NF002060">
    <property type="entry name" value="PRK00892.1"/>
    <property type="match status" value="1"/>
</dbReference>
<dbReference type="PANTHER" id="PTHR43378:SF2">
    <property type="entry name" value="UDP-3-O-ACYLGLUCOSAMINE N-ACYLTRANSFERASE 1, MITOCHONDRIAL-RELATED"/>
    <property type="match status" value="1"/>
</dbReference>
<protein>
    <recommendedName>
        <fullName evidence="7">UDP-3-O-acylglucosamine N-acyltransferase</fullName>
        <ecNumber evidence="7">2.3.1.191</ecNumber>
    </recommendedName>
</protein>
<organism evidence="9 10">
    <name type="scientific">Pedobacter ginsengisoli</name>
    <dbReference type="NCBI Taxonomy" id="363852"/>
    <lineage>
        <taxon>Bacteria</taxon>
        <taxon>Pseudomonadati</taxon>
        <taxon>Bacteroidota</taxon>
        <taxon>Sphingobacteriia</taxon>
        <taxon>Sphingobacteriales</taxon>
        <taxon>Sphingobacteriaceae</taxon>
        <taxon>Pedobacter</taxon>
    </lineage>
</organism>
<dbReference type="GO" id="GO:0009245">
    <property type="term" value="P:lipid A biosynthetic process"/>
    <property type="evidence" value="ECO:0007669"/>
    <property type="project" value="UniProtKB-UniRule"/>
</dbReference>
<keyword evidence="2 7" id="KW-0441">Lipid A biosynthesis</keyword>
<dbReference type="InterPro" id="IPR011004">
    <property type="entry name" value="Trimer_LpxA-like_sf"/>
</dbReference>
<keyword evidence="4 7" id="KW-0677">Repeat</keyword>
<dbReference type="GO" id="GO:0016410">
    <property type="term" value="F:N-acyltransferase activity"/>
    <property type="evidence" value="ECO:0007669"/>
    <property type="project" value="InterPro"/>
</dbReference>
<gene>
    <name evidence="7 9" type="primary">lpxD</name>
    <name evidence="9" type="ORF">CPT03_18540</name>
</gene>
<feature type="domain" description="UDP-3-O-[3-hydroxymyristoyl] glucosamine N-acyltransferase non-repeat region" evidence="8">
    <location>
        <begin position="22"/>
        <end position="88"/>
    </location>
</feature>
<comment type="function">
    <text evidence="7">Catalyzes the N-acylation of UDP-3-O-acylglucosamine using 3-hydroxyacyl-ACP as the acyl donor. Is involved in the biosynthesis of lipid A, a phosphorylated glycolipid that anchors the lipopolysaccharide to the outer membrane of the cell.</text>
</comment>
<keyword evidence="1 7" id="KW-0444">Lipid biosynthesis</keyword>
<dbReference type="EC" id="2.3.1.191" evidence="7"/>
<name>A0A2D1U9L9_9SPHI</name>
<evidence type="ECO:0000313" key="10">
    <source>
        <dbReference type="Proteomes" id="UP000223749"/>
    </source>
</evidence>
<dbReference type="InterPro" id="IPR001451">
    <property type="entry name" value="Hexapep"/>
</dbReference>
<proteinExistence type="inferred from homology"/>
<comment type="subunit">
    <text evidence="7">Homotrimer.</text>
</comment>
<dbReference type="GO" id="GO:0016020">
    <property type="term" value="C:membrane"/>
    <property type="evidence" value="ECO:0007669"/>
    <property type="project" value="GOC"/>
</dbReference>
<dbReference type="InterPro" id="IPR007691">
    <property type="entry name" value="LpxD"/>
</dbReference>
<evidence type="ECO:0000256" key="6">
    <source>
        <dbReference type="ARBA" id="ARBA00023315"/>
    </source>
</evidence>
<evidence type="ECO:0000256" key="5">
    <source>
        <dbReference type="ARBA" id="ARBA00023098"/>
    </source>
</evidence>
<dbReference type="PROSITE" id="PS00101">
    <property type="entry name" value="HEXAPEP_TRANSFERASES"/>
    <property type="match status" value="1"/>
</dbReference>
<dbReference type="Pfam" id="PF04613">
    <property type="entry name" value="LpxD"/>
    <property type="match status" value="1"/>
</dbReference>
<dbReference type="InterPro" id="IPR020573">
    <property type="entry name" value="UDP_GlcNAc_AcTrfase_non-rep"/>
</dbReference>
<feature type="active site" description="Proton acceptor" evidence="7">
    <location>
        <position position="244"/>
    </location>
</feature>
<keyword evidence="6 7" id="KW-0012">Acyltransferase</keyword>
<dbReference type="HAMAP" id="MF_00523">
    <property type="entry name" value="LpxD"/>
    <property type="match status" value="1"/>
</dbReference>
<dbReference type="OrthoDB" id="9784739at2"/>
<dbReference type="GO" id="GO:0103118">
    <property type="term" value="F:UDP-3-O-[(3R)-3-hydroxyacyl]-glucosamine N-acyltransferase activity"/>
    <property type="evidence" value="ECO:0007669"/>
    <property type="project" value="UniProtKB-EC"/>
</dbReference>
<dbReference type="RefSeq" id="WP_099440222.1">
    <property type="nucleotide sequence ID" value="NZ_CP024091.1"/>
</dbReference>
<evidence type="ECO:0000256" key="3">
    <source>
        <dbReference type="ARBA" id="ARBA00022679"/>
    </source>
</evidence>
<dbReference type="NCBIfam" id="TIGR01853">
    <property type="entry name" value="lipid_A_lpxD"/>
    <property type="match status" value="1"/>
</dbReference>